<keyword evidence="1" id="KW-0472">Membrane</keyword>
<keyword evidence="1" id="KW-1133">Transmembrane helix</keyword>
<evidence type="ECO:0000313" key="2">
    <source>
        <dbReference type="EnsemblPlants" id="OGLUM09G19330.1"/>
    </source>
</evidence>
<dbReference type="HOGENOM" id="CLU_2281752_0_0_1"/>
<keyword evidence="3" id="KW-1185">Reference proteome</keyword>
<accession>A0A0E0B669</accession>
<protein>
    <recommendedName>
        <fullName evidence="4">Endoplasmic reticulum transmembrane protein</fullName>
    </recommendedName>
</protein>
<keyword evidence="1" id="KW-0812">Transmembrane</keyword>
<organism evidence="2">
    <name type="scientific">Oryza glumipatula</name>
    <dbReference type="NCBI Taxonomy" id="40148"/>
    <lineage>
        <taxon>Eukaryota</taxon>
        <taxon>Viridiplantae</taxon>
        <taxon>Streptophyta</taxon>
        <taxon>Embryophyta</taxon>
        <taxon>Tracheophyta</taxon>
        <taxon>Spermatophyta</taxon>
        <taxon>Magnoliopsida</taxon>
        <taxon>Liliopsida</taxon>
        <taxon>Poales</taxon>
        <taxon>Poaceae</taxon>
        <taxon>BOP clade</taxon>
        <taxon>Oryzoideae</taxon>
        <taxon>Oryzeae</taxon>
        <taxon>Oryzinae</taxon>
        <taxon>Oryza</taxon>
    </lineage>
</organism>
<dbReference type="EnsemblPlants" id="OGLUM09G19330.1">
    <property type="protein sequence ID" value="OGLUM09G19330.1"/>
    <property type="gene ID" value="OGLUM09G19330"/>
</dbReference>
<evidence type="ECO:0000313" key="3">
    <source>
        <dbReference type="Proteomes" id="UP000026961"/>
    </source>
</evidence>
<reference evidence="2" key="1">
    <citation type="submission" date="2015-04" db="UniProtKB">
        <authorList>
            <consortium name="EnsemblPlants"/>
        </authorList>
    </citation>
    <scope>IDENTIFICATION</scope>
</reference>
<evidence type="ECO:0000256" key="1">
    <source>
        <dbReference type="SAM" id="Phobius"/>
    </source>
</evidence>
<dbReference type="AlphaFoldDB" id="A0A0E0B669"/>
<evidence type="ECO:0008006" key="4">
    <source>
        <dbReference type="Google" id="ProtNLM"/>
    </source>
</evidence>
<reference evidence="2" key="2">
    <citation type="submission" date="2018-05" db="EMBL/GenBank/DDBJ databases">
        <title>OgluRS3 (Oryza glumaepatula Reference Sequence Version 3).</title>
        <authorList>
            <person name="Zhang J."/>
            <person name="Kudrna D."/>
            <person name="Lee S."/>
            <person name="Talag J."/>
            <person name="Welchert J."/>
            <person name="Wing R.A."/>
        </authorList>
    </citation>
    <scope>NUCLEOTIDE SEQUENCE [LARGE SCALE GENOMIC DNA]</scope>
</reference>
<name>A0A0E0B669_9ORYZ</name>
<feature type="transmembrane region" description="Helical" evidence="1">
    <location>
        <begin position="81"/>
        <end position="106"/>
    </location>
</feature>
<dbReference type="Proteomes" id="UP000026961">
    <property type="component" value="Chromosome 9"/>
</dbReference>
<dbReference type="Gramene" id="OGLUM09G19330.1">
    <property type="protein sequence ID" value="OGLUM09G19330.1"/>
    <property type="gene ID" value="OGLUM09G19330"/>
</dbReference>
<feature type="transmembrane region" description="Helical" evidence="1">
    <location>
        <begin position="51"/>
        <end position="75"/>
    </location>
</feature>
<sequence>MEVLSNELKRLAAARARVEKASPSGVLESKKLPAEKATSQMVDPSKEPKKLVIEICIMLSFGVMFMLLSFLIPGISKPQQILLWQVAILSFLVGAGFIGLYLKFFYWSSERKIKKA</sequence>
<dbReference type="eggNOG" id="ENOG502R4WZ">
    <property type="taxonomic scope" value="Eukaryota"/>
</dbReference>
<proteinExistence type="predicted"/>